<dbReference type="InterPro" id="IPR036249">
    <property type="entry name" value="Thioredoxin-like_sf"/>
</dbReference>
<protein>
    <submittedName>
        <fullName evidence="2">DsbA family oxidoreductase</fullName>
    </submittedName>
</protein>
<feature type="domain" description="DSBA-like thioredoxin" evidence="1">
    <location>
        <begin position="17"/>
        <end position="221"/>
    </location>
</feature>
<proteinExistence type="predicted"/>
<organism evidence="2 3">
    <name type="scientific">Sharpea porci</name>
    <dbReference type="NCBI Taxonomy" id="2652286"/>
    <lineage>
        <taxon>Bacteria</taxon>
        <taxon>Bacillati</taxon>
        <taxon>Bacillota</taxon>
        <taxon>Erysipelotrichia</taxon>
        <taxon>Erysipelotrichales</taxon>
        <taxon>Coprobacillaceae</taxon>
        <taxon>Sharpea</taxon>
    </lineage>
</organism>
<evidence type="ECO:0000313" key="3">
    <source>
        <dbReference type="Proteomes" id="UP000442619"/>
    </source>
</evidence>
<dbReference type="InterPro" id="IPR001853">
    <property type="entry name" value="DSBA-like_thioredoxin_dom"/>
</dbReference>
<sequence>MIECMRKEVDKMNKLNINYWSDYACPFCYIGKSNLEAAIKELGLENQVEMQMLSFELDPSAPKEYMGEATDLLAQKYGISREQASEQIKRVEDMGKEAGIVLDYANALYTSTFDAHRLTKLAQEKLPLHQANQFIARVFKAMFEDHTMMSDLETLKRIALEYGLSEEDIDTVIKTDAYAKDVRLEENLASQYNVTAVPYFIFANKYAVPGALPKDQMKEVLTKIMAEENIVVEGASCGIDGCQ</sequence>
<dbReference type="PANTHER" id="PTHR13887:SF41">
    <property type="entry name" value="THIOREDOXIN SUPERFAMILY PROTEIN"/>
    <property type="match status" value="1"/>
</dbReference>
<dbReference type="SUPFAM" id="SSF52833">
    <property type="entry name" value="Thioredoxin-like"/>
    <property type="match status" value="1"/>
</dbReference>
<accession>A0A844FVM8</accession>
<gene>
    <name evidence="2" type="ORF">FYJ79_10515</name>
</gene>
<name>A0A844FVM8_9FIRM</name>
<dbReference type="Proteomes" id="UP000442619">
    <property type="component" value="Unassembled WGS sequence"/>
</dbReference>
<dbReference type="CDD" id="cd03024">
    <property type="entry name" value="DsbA_FrnE"/>
    <property type="match status" value="1"/>
</dbReference>
<dbReference type="AlphaFoldDB" id="A0A844FVM8"/>
<dbReference type="Pfam" id="PF01323">
    <property type="entry name" value="DSBA"/>
    <property type="match status" value="1"/>
</dbReference>
<dbReference type="EMBL" id="VUNM01000031">
    <property type="protein sequence ID" value="MST89997.1"/>
    <property type="molecule type" value="Genomic_DNA"/>
</dbReference>
<dbReference type="Gene3D" id="3.40.30.10">
    <property type="entry name" value="Glutaredoxin"/>
    <property type="match status" value="1"/>
</dbReference>
<keyword evidence="3" id="KW-1185">Reference proteome</keyword>
<evidence type="ECO:0000313" key="2">
    <source>
        <dbReference type="EMBL" id="MST89997.1"/>
    </source>
</evidence>
<reference evidence="2 3" key="1">
    <citation type="submission" date="2019-08" db="EMBL/GenBank/DDBJ databases">
        <title>In-depth cultivation of the pig gut microbiome towards novel bacterial diversity and tailored functional studies.</title>
        <authorList>
            <person name="Wylensek D."/>
            <person name="Hitch T.C.A."/>
            <person name="Clavel T."/>
        </authorList>
    </citation>
    <scope>NUCLEOTIDE SEQUENCE [LARGE SCALE GENOMIC DNA]</scope>
    <source>
        <strain evidence="2 3">CA-Schmier-601-WT-3</strain>
    </source>
</reference>
<dbReference type="GO" id="GO:0016491">
    <property type="term" value="F:oxidoreductase activity"/>
    <property type="evidence" value="ECO:0007669"/>
    <property type="project" value="InterPro"/>
</dbReference>
<dbReference type="PANTHER" id="PTHR13887">
    <property type="entry name" value="GLUTATHIONE S-TRANSFERASE KAPPA"/>
    <property type="match status" value="1"/>
</dbReference>
<comment type="caution">
    <text evidence="2">The sequence shown here is derived from an EMBL/GenBank/DDBJ whole genome shotgun (WGS) entry which is preliminary data.</text>
</comment>
<evidence type="ECO:0000259" key="1">
    <source>
        <dbReference type="Pfam" id="PF01323"/>
    </source>
</evidence>